<feature type="domain" description="Nose resistant-to-fluoxetine protein N-terminal" evidence="2">
    <location>
        <begin position="193"/>
        <end position="350"/>
    </location>
</feature>
<feature type="transmembrane region" description="Helical" evidence="1">
    <location>
        <begin position="503"/>
        <end position="528"/>
    </location>
</feature>
<gene>
    <name evidence="3" type="ORF">CINCED_3A010927</name>
</gene>
<feature type="transmembrane region" description="Helical" evidence="1">
    <location>
        <begin position="791"/>
        <end position="809"/>
    </location>
</feature>
<organism evidence="3 4">
    <name type="scientific">Cinara cedri</name>
    <dbReference type="NCBI Taxonomy" id="506608"/>
    <lineage>
        <taxon>Eukaryota</taxon>
        <taxon>Metazoa</taxon>
        <taxon>Ecdysozoa</taxon>
        <taxon>Arthropoda</taxon>
        <taxon>Hexapoda</taxon>
        <taxon>Insecta</taxon>
        <taxon>Pterygota</taxon>
        <taxon>Neoptera</taxon>
        <taxon>Paraneoptera</taxon>
        <taxon>Hemiptera</taxon>
        <taxon>Sternorrhyncha</taxon>
        <taxon>Aphidomorpha</taxon>
        <taxon>Aphidoidea</taxon>
        <taxon>Aphididae</taxon>
        <taxon>Lachninae</taxon>
        <taxon>Cinara</taxon>
    </lineage>
</organism>
<feature type="transmembrane region" description="Helical" evidence="1">
    <location>
        <begin position="571"/>
        <end position="591"/>
    </location>
</feature>
<name>A0A5E4LY04_9HEMI</name>
<feature type="transmembrane region" description="Helical" evidence="1">
    <location>
        <begin position="682"/>
        <end position="702"/>
    </location>
</feature>
<dbReference type="PANTHER" id="PTHR11161:SF71">
    <property type="entry name" value="NOSE RESISTANT-TO-FLUOXETINE PROTEIN N-TERMINAL DOMAIN-CONTAINING PROTEIN"/>
    <property type="match status" value="1"/>
</dbReference>
<evidence type="ECO:0000313" key="4">
    <source>
        <dbReference type="Proteomes" id="UP000325440"/>
    </source>
</evidence>
<dbReference type="InterPro" id="IPR052728">
    <property type="entry name" value="O2_lipid_transport_reg"/>
</dbReference>
<dbReference type="InterPro" id="IPR006621">
    <property type="entry name" value="Nose-resist-to-fluoxetine_N"/>
</dbReference>
<dbReference type="EMBL" id="CABPRJ010000003">
    <property type="protein sequence ID" value="VVC24505.1"/>
    <property type="molecule type" value="Genomic_DNA"/>
</dbReference>
<dbReference type="Pfam" id="PF20146">
    <property type="entry name" value="NRF"/>
    <property type="match status" value="1"/>
</dbReference>
<feature type="transmembrane region" description="Helical" evidence="1">
    <location>
        <begin position="416"/>
        <end position="439"/>
    </location>
</feature>
<evidence type="ECO:0000259" key="2">
    <source>
        <dbReference type="SMART" id="SM00703"/>
    </source>
</evidence>
<protein>
    <submittedName>
        <fullName evidence="3">Nose resistant-to-fluoxetine protein, N-terminal,Acyltransferase 3</fullName>
    </submittedName>
</protein>
<proteinExistence type="predicted"/>
<dbReference type="AlphaFoldDB" id="A0A5E4LY04"/>
<feature type="transmembrane region" description="Helical" evidence="1">
    <location>
        <begin position="598"/>
        <end position="617"/>
    </location>
</feature>
<keyword evidence="3" id="KW-0808">Transferase</keyword>
<keyword evidence="1" id="KW-1133">Transmembrane helix</keyword>
<dbReference type="GO" id="GO:0016747">
    <property type="term" value="F:acyltransferase activity, transferring groups other than amino-acyl groups"/>
    <property type="evidence" value="ECO:0007669"/>
    <property type="project" value="InterPro"/>
</dbReference>
<feature type="transmembrane region" description="Helical" evidence="1">
    <location>
        <begin position="708"/>
        <end position="732"/>
    </location>
</feature>
<keyword evidence="4" id="KW-1185">Reference proteome</keyword>
<dbReference type="OrthoDB" id="10006435at2759"/>
<sequence>MLMFNSPSINRISAVRLRSSKMERPNSLATDSEYGEECVGIQAVLSLRLQRLAHTVSTVFRSTLSTSVSKKVLLGSLIPRSYELAKVQGRPSSRRPIPAWCLWLPQGLLICERPLGQLNHQQTQLAELPQESQALGDRHRGCSTDMVAVIPVIYFLTFVTTTVTSGETHEFRQPQWITKILYGTLESYVPVGGPKCTRDGQAYKEGLKELKLWATQMYDASAKFPTGILSGKSIDFGDYDECLETDMTGLDFKSQYCIVKINFSPSDKLYPNYYKIASPNLTSSVPVWEAIKLDPNPAKVQRNEVSTAVCIPSSCTDSDLQSTLAPKIESAFIEHNLNATVRMDSFYCTTQHEKPPITLGFIIFWCFLFVMCMLVTIGTLYDVYSKRDDEFKKKSILVAFSIPSNMKKLMSNNEKTAEFCGINILKIFSCLIVLFGHRIMYIGAHPLYNINKLEESYSIMVYGIIHNGPLVVDIFFVLSGFLTFHSMHSHLVKTKRFNMPLILFLRWCRLMPIYGVLIAFHAFVFLHLSDGPLWKNMAVKESENCINYWWTNVLFINNYVHVERPCMIQSWYLACDLHLCAVGILIVYLIWKYPKFGIHILLAAITVSCFISSYVVYYHKLQPTFLGFISALKSPSNDKTYTLLYVPTHTRATPYFVGMFAAYVYQKIKVDRPDYRFSHPTTYLFGLTAGAMLWMMSIFYFLVNEYNLWSSIVYAFVFRLVFAFFVSAAIIISSVNVHFIGVWTHALAPLSRLTYSAYLAGLTIQLYHVSTARTPTYFNELQIPWITYGDWWNGFLFALFLYLLIECPFENLLRQLVSAINGTGKQRTEERILRYVSSVPKITRIKYNI</sequence>
<dbReference type="PANTHER" id="PTHR11161">
    <property type="entry name" value="O-ACYLTRANSFERASE"/>
    <property type="match status" value="1"/>
</dbReference>
<evidence type="ECO:0000313" key="3">
    <source>
        <dbReference type="EMBL" id="VVC24505.1"/>
    </source>
</evidence>
<keyword evidence="1" id="KW-0812">Transmembrane</keyword>
<dbReference type="Pfam" id="PF01757">
    <property type="entry name" value="Acyl_transf_3"/>
    <property type="match status" value="1"/>
</dbReference>
<keyword evidence="3" id="KW-0012">Acyltransferase</keyword>
<keyword evidence="1" id="KW-0472">Membrane</keyword>
<dbReference type="Proteomes" id="UP000325440">
    <property type="component" value="Unassembled WGS sequence"/>
</dbReference>
<accession>A0A5E4LY04</accession>
<dbReference type="InterPro" id="IPR002656">
    <property type="entry name" value="Acyl_transf_3_dom"/>
</dbReference>
<reference evidence="3 4" key="1">
    <citation type="submission" date="2019-08" db="EMBL/GenBank/DDBJ databases">
        <authorList>
            <person name="Alioto T."/>
            <person name="Alioto T."/>
            <person name="Gomez Garrido J."/>
        </authorList>
    </citation>
    <scope>NUCLEOTIDE SEQUENCE [LARGE SCALE GENOMIC DNA]</scope>
</reference>
<dbReference type="SMART" id="SM00703">
    <property type="entry name" value="NRF"/>
    <property type="match status" value="1"/>
</dbReference>
<evidence type="ECO:0000256" key="1">
    <source>
        <dbReference type="SAM" id="Phobius"/>
    </source>
</evidence>
<feature type="transmembrane region" description="Helical" evidence="1">
    <location>
        <begin position="459"/>
        <end position="482"/>
    </location>
</feature>
<feature type="transmembrane region" description="Helical" evidence="1">
    <location>
        <begin position="359"/>
        <end position="384"/>
    </location>
</feature>